<evidence type="ECO:0008006" key="4">
    <source>
        <dbReference type="Google" id="ProtNLM"/>
    </source>
</evidence>
<evidence type="ECO:0000313" key="2">
    <source>
        <dbReference type="EMBL" id="CDZ87343.1"/>
    </source>
</evidence>
<gene>
    <name evidence="2" type="ORF">RHRU231_230171</name>
</gene>
<organism evidence="2 3">
    <name type="scientific">Rhodococcus ruber</name>
    <dbReference type="NCBI Taxonomy" id="1830"/>
    <lineage>
        <taxon>Bacteria</taxon>
        <taxon>Bacillati</taxon>
        <taxon>Actinomycetota</taxon>
        <taxon>Actinomycetes</taxon>
        <taxon>Mycobacteriales</taxon>
        <taxon>Nocardiaceae</taxon>
        <taxon>Rhodococcus</taxon>
    </lineage>
</organism>
<dbReference type="Proteomes" id="UP000042997">
    <property type="component" value="Unassembled WGS sequence"/>
</dbReference>
<evidence type="ECO:0000256" key="1">
    <source>
        <dbReference type="SAM" id="MobiDB-lite"/>
    </source>
</evidence>
<feature type="region of interest" description="Disordered" evidence="1">
    <location>
        <begin position="41"/>
        <end position="77"/>
    </location>
</feature>
<accession>A0A098BF35</accession>
<reference evidence="2 3" key="1">
    <citation type="journal article" date="2014" name="Genome Announc.">
        <title>Draft Genome Sequence of Propane- and Butane-Oxidizing Actinobacterium Rhodococcus ruber IEGM 231.</title>
        <authorList>
            <person name="Ivshina I.B."/>
            <person name="Kuyukina M.S."/>
            <person name="Krivoruchko A.V."/>
            <person name="Barbe V."/>
            <person name="Fischer C."/>
        </authorList>
    </citation>
    <scope>NUCLEOTIDE SEQUENCE [LARGE SCALE GENOMIC DNA]</scope>
</reference>
<evidence type="ECO:0000313" key="3">
    <source>
        <dbReference type="Proteomes" id="UP000042997"/>
    </source>
</evidence>
<dbReference type="AlphaFoldDB" id="A0A098BF35"/>
<dbReference type="EMBL" id="CCSD01000032">
    <property type="protein sequence ID" value="CDZ87343.1"/>
    <property type="molecule type" value="Genomic_DNA"/>
</dbReference>
<protein>
    <recommendedName>
        <fullName evidence="4">Orc1-like AAA ATPase domain-containing protein</fullName>
    </recommendedName>
</protein>
<name>A0A098BF35_9NOCA</name>
<proteinExistence type="predicted"/>
<sequence length="77" mass="8025">MIAGDRSCAGIVIAGAPGVGKTRLAREALDQARPPVAYLLDGRNDRTAGSPADPLLEVGSIRPHASAPRLAKRTPKR</sequence>